<dbReference type="EMBL" id="CAJVPS010058431">
    <property type="protein sequence ID" value="CAG8780158.1"/>
    <property type="molecule type" value="Genomic_DNA"/>
</dbReference>
<dbReference type="OrthoDB" id="3267861at2759"/>
<keyword evidence="2" id="KW-1185">Reference proteome</keyword>
<feature type="non-terminal residue" evidence="1">
    <location>
        <position position="85"/>
    </location>
</feature>
<evidence type="ECO:0000313" key="2">
    <source>
        <dbReference type="Proteomes" id="UP000789508"/>
    </source>
</evidence>
<dbReference type="AlphaFoldDB" id="A0A9N9P1T3"/>
<dbReference type="Proteomes" id="UP000789508">
    <property type="component" value="Unassembled WGS sequence"/>
</dbReference>
<evidence type="ECO:0000313" key="1">
    <source>
        <dbReference type="EMBL" id="CAG8780158.1"/>
    </source>
</evidence>
<organism evidence="1 2">
    <name type="scientific">Ambispora leptoticha</name>
    <dbReference type="NCBI Taxonomy" id="144679"/>
    <lineage>
        <taxon>Eukaryota</taxon>
        <taxon>Fungi</taxon>
        <taxon>Fungi incertae sedis</taxon>
        <taxon>Mucoromycota</taxon>
        <taxon>Glomeromycotina</taxon>
        <taxon>Glomeromycetes</taxon>
        <taxon>Archaeosporales</taxon>
        <taxon>Ambisporaceae</taxon>
        <taxon>Ambispora</taxon>
    </lineage>
</organism>
<name>A0A9N9P1T3_9GLOM</name>
<sequence>MPDPRSPNFEEEFRLDLLTICKRILFHHCTRTCKKYNHGLHKLCRFDFPRELVDPPGIIFPEQGIIAIQRTSAFINNHNPYITAA</sequence>
<comment type="caution">
    <text evidence="1">The sequence shown here is derived from an EMBL/GenBank/DDBJ whole genome shotgun (WGS) entry which is preliminary data.</text>
</comment>
<accession>A0A9N9P1T3</accession>
<protein>
    <submittedName>
        <fullName evidence="1">13660_t:CDS:1</fullName>
    </submittedName>
</protein>
<proteinExistence type="predicted"/>
<gene>
    <name evidence="1" type="ORF">ALEPTO_LOCUS14639</name>
</gene>
<reference evidence="1" key="1">
    <citation type="submission" date="2021-06" db="EMBL/GenBank/DDBJ databases">
        <authorList>
            <person name="Kallberg Y."/>
            <person name="Tangrot J."/>
            <person name="Rosling A."/>
        </authorList>
    </citation>
    <scope>NUCLEOTIDE SEQUENCE</scope>
    <source>
        <strain evidence="1">FL130A</strain>
    </source>
</reference>